<protein>
    <recommendedName>
        <fullName evidence="2">Calcium-binding protein</fullName>
    </recommendedName>
</protein>
<dbReference type="Gene3D" id="2.150.10.10">
    <property type="entry name" value="Serralysin-like metalloprotease, C-terminal"/>
    <property type="match status" value="1"/>
</dbReference>
<reference evidence="1" key="1">
    <citation type="submission" date="2018-07" db="EMBL/GenBank/DDBJ databases">
        <authorList>
            <person name="Quirk P.G."/>
            <person name="Krulwich T.A."/>
        </authorList>
    </citation>
    <scope>NUCLEOTIDE SEQUENCE</scope>
</reference>
<dbReference type="EMBL" id="UIDG01000194">
    <property type="protein sequence ID" value="SUS06360.1"/>
    <property type="molecule type" value="Genomic_DNA"/>
</dbReference>
<sequence length="380" mass="37461">MGTLLIGKDASVDAQSVSVGTGSNATGVVDISGSTLRADTLTFASGILDFHTATLTIGSAGNVSTDTLAVSGGLLTGKTISLTDGTLNFTGGTLAVDTVDGALTLKGGTLLPGATFAQTIVNGDASLASASTLRIDLYGSTFDASSHQYERLTVNGAVNLNADAGTGAKLDIHLGFTPTVGSTFTILANDGADTISSRFAGLLNGASFNVAYGTQTVTFQINYAGGSNANDIVLKTTAVSGAAPGGLTVTGTSGNDILTGSIGSDLITGGAGNDVLSGAAGSDVFAFASGFGSDRIRDFTPGADTIAFDASLGIANFAALDTNTNGVLDRGDAGVHVAGGDTLIVLGGNLIDVVGQTALVADDFQFAAALAGHTDYMFGA</sequence>
<proteinExistence type="predicted"/>
<dbReference type="AlphaFoldDB" id="A0A380TD21"/>
<name>A0A380TD21_9ZZZZ</name>
<evidence type="ECO:0008006" key="2">
    <source>
        <dbReference type="Google" id="ProtNLM"/>
    </source>
</evidence>
<accession>A0A380TD21</accession>
<dbReference type="Pfam" id="PF00353">
    <property type="entry name" value="HemolysinCabind"/>
    <property type="match status" value="1"/>
</dbReference>
<organism evidence="1">
    <name type="scientific">metagenome</name>
    <dbReference type="NCBI Taxonomy" id="256318"/>
    <lineage>
        <taxon>unclassified sequences</taxon>
        <taxon>metagenomes</taxon>
    </lineage>
</organism>
<dbReference type="InterPro" id="IPR018511">
    <property type="entry name" value="Hemolysin-typ_Ca-bd_CS"/>
</dbReference>
<gene>
    <name evidence="1" type="ORF">DF3PB_2730001</name>
</gene>
<dbReference type="InterPro" id="IPR001343">
    <property type="entry name" value="Hemolysn_Ca-bd"/>
</dbReference>
<dbReference type="PRINTS" id="PR00313">
    <property type="entry name" value="CABNDNGRPT"/>
</dbReference>
<evidence type="ECO:0000313" key="1">
    <source>
        <dbReference type="EMBL" id="SUS06360.1"/>
    </source>
</evidence>
<dbReference type="SUPFAM" id="SSF51120">
    <property type="entry name" value="beta-Roll"/>
    <property type="match status" value="1"/>
</dbReference>
<dbReference type="PROSITE" id="PS00330">
    <property type="entry name" value="HEMOLYSIN_CALCIUM"/>
    <property type="match status" value="1"/>
</dbReference>
<dbReference type="GO" id="GO:0005509">
    <property type="term" value="F:calcium ion binding"/>
    <property type="evidence" value="ECO:0007669"/>
    <property type="project" value="InterPro"/>
</dbReference>
<dbReference type="InterPro" id="IPR011049">
    <property type="entry name" value="Serralysin-like_metalloprot_C"/>
</dbReference>